<dbReference type="Pfam" id="PF00892">
    <property type="entry name" value="EamA"/>
    <property type="match status" value="2"/>
</dbReference>
<feature type="domain" description="EamA" evidence="3">
    <location>
        <begin position="152"/>
        <end position="284"/>
    </location>
</feature>
<feature type="transmembrane region" description="Helical" evidence="2">
    <location>
        <begin position="215"/>
        <end position="235"/>
    </location>
</feature>
<dbReference type="GeneID" id="78479022"/>
<evidence type="ECO:0000256" key="2">
    <source>
        <dbReference type="SAM" id="Phobius"/>
    </source>
</evidence>
<gene>
    <name evidence="4" type="ORF">AALO17_25150</name>
</gene>
<feature type="transmembrane region" description="Helical" evidence="2">
    <location>
        <begin position="247"/>
        <end position="263"/>
    </location>
</feature>
<keyword evidence="5" id="KW-1185">Reference proteome</keyword>
<accession>A0A140DYC2</accession>
<feature type="transmembrane region" description="Helical" evidence="2">
    <location>
        <begin position="97"/>
        <end position="118"/>
    </location>
</feature>
<reference evidence="4 5" key="1">
    <citation type="journal article" date="2016" name="Gut Pathog.">
        <title>Whole genome sequencing of "Faecalibaculum rodentium" ALO17, isolated from C57BL/6J laboratory mouse feces.</title>
        <authorList>
            <person name="Lim S."/>
            <person name="Chang D.H."/>
            <person name="Ahn S."/>
            <person name="Kim B.C."/>
        </authorList>
    </citation>
    <scope>NUCLEOTIDE SEQUENCE [LARGE SCALE GENOMIC DNA]</scope>
    <source>
        <strain evidence="4 5">Alo17</strain>
    </source>
</reference>
<evidence type="ECO:0000313" key="4">
    <source>
        <dbReference type="EMBL" id="AMK55649.1"/>
    </source>
</evidence>
<name>A0A140DYC2_9FIRM</name>
<dbReference type="GO" id="GO:0016020">
    <property type="term" value="C:membrane"/>
    <property type="evidence" value="ECO:0007669"/>
    <property type="project" value="InterPro"/>
</dbReference>
<evidence type="ECO:0000313" key="5">
    <source>
        <dbReference type="Proteomes" id="UP000069771"/>
    </source>
</evidence>
<dbReference type="InterPro" id="IPR037185">
    <property type="entry name" value="EmrE-like"/>
</dbReference>
<dbReference type="PANTHER" id="PTHR22911:SF137">
    <property type="entry name" value="SOLUTE CARRIER FAMILY 35 MEMBER G2-RELATED"/>
    <property type="match status" value="1"/>
</dbReference>
<dbReference type="PANTHER" id="PTHR22911">
    <property type="entry name" value="ACYL-MALONYL CONDENSING ENZYME-RELATED"/>
    <property type="match status" value="1"/>
</dbReference>
<feature type="transmembrane region" description="Helical" evidence="2">
    <location>
        <begin position="127"/>
        <end position="144"/>
    </location>
</feature>
<dbReference type="AlphaFoldDB" id="A0A140DYC2"/>
<dbReference type="RefSeq" id="WP_067559550.1">
    <property type="nucleotide sequence ID" value="NZ_CANASY010000011.1"/>
</dbReference>
<sequence>MISGLAGGFLWALDTVILSLVLAPFSMSFAAPLAATALHDAFSALWLALLATIRRRWSSVVRAIKHKDGRRVMLAALLGGPVGMAGYVMAIRFLGPGLAASISSFYPALGLAASALLFHEPVKRHQVAGMVLSLVCLVLMSGQAAGGTDFWLGILCALCSTAGWAAEGLLVQKAASLDNDIALLLRQSVSGAVFWILVLPLFGGLPVALSMAQSPWLVAAASLAGTASYLCYYLAIHRIGAARAMPLNITYCAWAVVLAWVFQGTTVSGPEAVFCAGVILGGVLSAW</sequence>
<feature type="transmembrane region" description="Helical" evidence="2">
    <location>
        <begin position="29"/>
        <end position="51"/>
    </location>
</feature>
<dbReference type="KEGG" id="fro:AALO17_25150"/>
<feature type="domain" description="EamA" evidence="3">
    <location>
        <begin position="2"/>
        <end position="141"/>
    </location>
</feature>
<comment type="similarity">
    <text evidence="1">Belongs to the EamA transporter family.</text>
</comment>
<organism evidence="4 5">
    <name type="scientific">Faecalibaculum rodentium</name>
    <dbReference type="NCBI Taxonomy" id="1702221"/>
    <lineage>
        <taxon>Bacteria</taxon>
        <taxon>Bacillati</taxon>
        <taxon>Bacillota</taxon>
        <taxon>Erysipelotrichia</taxon>
        <taxon>Erysipelotrichales</taxon>
        <taxon>Erysipelotrichaceae</taxon>
        <taxon>Faecalibaculum</taxon>
    </lineage>
</organism>
<feature type="transmembrane region" description="Helical" evidence="2">
    <location>
        <begin position="72"/>
        <end position="91"/>
    </location>
</feature>
<dbReference type="InterPro" id="IPR000620">
    <property type="entry name" value="EamA_dom"/>
</dbReference>
<keyword evidence="2" id="KW-1133">Transmembrane helix</keyword>
<evidence type="ECO:0000259" key="3">
    <source>
        <dbReference type="Pfam" id="PF00892"/>
    </source>
</evidence>
<dbReference type="Gene3D" id="1.10.3730.20">
    <property type="match status" value="1"/>
</dbReference>
<dbReference type="EMBL" id="CP011391">
    <property type="protein sequence ID" value="AMK55649.1"/>
    <property type="molecule type" value="Genomic_DNA"/>
</dbReference>
<evidence type="ECO:0000256" key="1">
    <source>
        <dbReference type="ARBA" id="ARBA00007362"/>
    </source>
</evidence>
<proteinExistence type="inferred from homology"/>
<keyword evidence="2" id="KW-0812">Transmembrane</keyword>
<keyword evidence="2" id="KW-0472">Membrane</keyword>
<protein>
    <recommendedName>
        <fullName evidence="3">EamA domain-containing protein</fullName>
    </recommendedName>
</protein>
<dbReference type="SUPFAM" id="SSF103481">
    <property type="entry name" value="Multidrug resistance efflux transporter EmrE"/>
    <property type="match status" value="2"/>
</dbReference>
<dbReference type="OrthoDB" id="5604143at2"/>
<feature type="transmembrane region" description="Helical" evidence="2">
    <location>
        <begin position="150"/>
        <end position="171"/>
    </location>
</feature>
<feature type="transmembrane region" description="Helical" evidence="2">
    <location>
        <begin position="183"/>
        <end position="203"/>
    </location>
</feature>
<dbReference type="Proteomes" id="UP000069771">
    <property type="component" value="Chromosome"/>
</dbReference>
<dbReference type="STRING" id="1702221.AALO17_25150"/>